<accession>A0ABN0RB31</accession>
<evidence type="ECO:0000313" key="2">
    <source>
        <dbReference type="Proteomes" id="UP000019249"/>
    </source>
</evidence>
<dbReference type="RefSeq" id="WP_036098695.1">
    <property type="nucleotide sequence ID" value="NZ_AODF01000075.1"/>
</dbReference>
<dbReference type="Proteomes" id="UP000019249">
    <property type="component" value="Unassembled WGS sequence"/>
</dbReference>
<dbReference type="EMBL" id="AODF01000075">
    <property type="protein sequence ID" value="EUJ23365.1"/>
    <property type="molecule type" value="Genomic_DNA"/>
</dbReference>
<name>A0ABN0RB31_9LIST</name>
<sequence length="72" mass="8291">MTKKYEATVYYQSDEGETCTIKNVNVEQLIDSIDARLVPFVYTVDGARYITLINADKIREIDIKLVDSEEDK</sequence>
<evidence type="ECO:0000313" key="1">
    <source>
        <dbReference type="EMBL" id="EUJ23365.1"/>
    </source>
</evidence>
<comment type="caution">
    <text evidence="1">The sequence shown here is derived from an EMBL/GenBank/DDBJ whole genome shotgun (WGS) entry which is preliminary data.</text>
</comment>
<keyword evidence="2" id="KW-1185">Reference proteome</keyword>
<proteinExistence type="predicted"/>
<reference evidence="1 2" key="1">
    <citation type="journal article" date="2014" name="Int. J. Syst. Evol. Microbiol.">
        <title>Listeria floridensis sp. nov., Listeria aquatica sp. nov., Listeria cornellensis sp. nov., Listeria riparia sp. nov. and Listeria grandensis sp. nov., from agricultural and natural environments.</title>
        <authorList>
            <person name="den Bakker H.C."/>
            <person name="Warchocki S."/>
            <person name="Wright E.M."/>
            <person name="Allred A.F."/>
            <person name="Ahlstrom C."/>
            <person name="Manuel C.S."/>
            <person name="Stasiewicz M.J."/>
            <person name="Burrell A."/>
            <person name="Roof S."/>
            <person name="Strawn L."/>
            <person name="Fortes E.D."/>
            <person name="Nightingale K.K."/>
            <person name="Kephart D."/>
            <person name="Wiedmann M."/>
        </authorList>
    </citation>
    <scope>NUCLEOTIDE SEQUENCE [LARGE SCALE GENOMIC DNA]</scope>
    <source>
        <strain evidence="1 2">FSL S10-1187</strain>
    </source>
</reference>
<protein>
    <submittedName>
        <fullName evidence="1">Uncharacterized protein</fullName>
    </submittedName>
</protein>
<gene>
    <name evidence="1" type="ORF">MFLO_16000</name>
</gene>
<organism evidence="1 2">
    <name type="scientific">Listeria floridensis FSL S10-1187</name>
    <dbReference type="NCBI Taxonomy" id="1265817"/>
    <lineage>
        <taxon>Bacteria</taxon>
        <taxon>Bacillati</taxon>
        <taxon>Bacillota</taxon>
        <taxon>Bacilli</taxon>
        <taxon>Bacillales</taxon>
        <taxon>Listeriaceae</taxon>
        <taxon>Listeria</taxon>
    </lineage>
</organism>